<dbReference type="InterPro" id="IPR009486">
    <property type="entry name" value="Pur_nuclsid_perm"/>
</dbReference>
<name>A0A1Y1YB16_9PLEO</name>
<keyword evidence="2" id="KW-0732">Signal</keyword>
<accession>A0A1Y1YB16</accession>
<dbReference type="PANTHER" id="PTHR38643:SF1">
    <property type="entry name" value="PURINE NUCLEOSIDE PERMEASE C285.05-RELATED"/>
    <property type="match status" value="1"/>
</dbReference>
<dbReference type="EMBL" id="MCFA01000288">
    <property type="protein sequence ID" value="ORX95132.1"/>
    <property type="molecule type" value="Genomic_DNA"/>
</dbReference>
<evidence type="ECO:0000256" key="2">
    <source>
        <dbReference type="SAM" id="SignalP"/>
    </source>
</evidence>
<comment type="caution">
    <text evidence="3">The sequence shown here is derived from an EMBL/GenBank/DDBJ whole genome shotgun (WGS) entry which is preliminary data.</text>
</comment>
<dbReference type="GO" id="GO:0005783">
    <property type="term" value="C:endoplasmic reticulum"/>
    <property type="evidence" value="ECO:0007669"/>
    <property type="project" value="TreeGrafter"/>
</dbReference>
<dbReference type="GO" id="GO:0055085">
    <property type="term" value="P:transmembrane transport"/>
    <property type="evidence" value="ECO:0007669"/>
    <property type="project" value="InterPro"/>
</dbReference>
<sequence>MRLPTFLSTALVLLAATVFAQAPESEKIQPRIFILTTYATESDSWNLVPGLNLFTTQKLAIPGLSPLCPDVHCTANGEVCHITTSEGGFSPQGAKSEDEYPVYLFKTEVFKLNDKLRREVAKYAGRAFLNDGDDPVAAQEDSAILTSLFRALLRLTNFFRIILMGVGYDFDREYYGQEPSTNLLWVDSPGRAPALQNIGIAGEKIVDGILANWVRFFQGGVETDNHVGDVFGTAGGTPEFGPKRVPGRGEDGKGGIDIGGGVVED</sequence>
<proteinExistence type="predicted"/>
<gene>
    <name evidence="3" type="ORF">BCR34DRAFT_608042</name>
</gene>
<keyword evidence="4" id="KW-1185">Reference proteome</keyword>
<dbReference type="Pfam" id="PF06516">
    <property type="entry name" value="NUP"/>
    <property type="match status" value="2"/>
</dbReference>
<evidence type="ECO:0000256" key="1">
    <source>
        <dbReference type="SAM" id="MobiDB-lite"/>
    </source>
</evidence>
<organism evidence="3 4">
    <name type="scientific">Clohesyomyces aquaticus</name>
    <dbReference type="NCBI Taxonomy" id="1231657"/>
    <lineage>
        <taxon>Eukaryota</taxon>
        <taxon>Fungi</taxon>
        <taxon>Dikarya</taxon>
        <taxon>Ascomycota</taxon>
        <taxon>Pezizomycotina</taxon>
        <taxon>Dothideomycetes</taxon>
        <taxon>Pleosporomycetidae</taxon>
        <taxon>Pleosporales</taxon>
        <taxon>Lindgomycetaceae</taxon>
        <taxon>Clohesyomyces</taxon>
    </lineage>
</organism>
<feature type="region of interest" description="Disordered" evidence="1">
    <location>
        <begin position="238"/>
        <end position="265"/>
    </location>
</feature>
<dbReference type="STRING" id="1231657.A0A1Y1YB16"/>
<feature type="compositionally biased region" description="Gly residues" evidence="1">
    <location>
        <begin position="255"/>
        <end position="265"/>
    </location>
</feature>
<feature type="chain" id="PRO_5012192229" evidence="2">
    <location>
        <begin position="21"/>
        <end position="265"/>
    </location>
</feature>
<evidence type="ECO:0000313" key="3">
    <source>
        <dbReference type="EMBL" id="ORX95132.1"/>
    </source>
</evidence>
<protein>
    <submittedName>
        <fullName evidence="3">Uncharacterized protein</fullName>
    </submittedName>
</protein>
<dbReference type="PANTHER" id="PTHR38643">
    <property type="entry name" value="PURINE NUCLEOSIDE PERMEASE C285.05-RELATED"/>
    <property type="match status" value="1"/>
</dbReference>
<dbReference type="OrthoDB" id="2331083at2759"/>
<reference evidence="3 4" key="1">
    <citation type="submission" date="2016-07" db="EMBL/GenBank/DDBJ databases">
        <title>Pervasive Adenine N6-methylation of Active Genes in Fungi.</title>
        <authorList>
            <consortium name="DOE Joint Genome Institute"/>
            <person name="Mondo S.J."/>
            <person name="Dannebaum R.O."/>
            <person name="Kuo R.C."/>
            <person name="Labutti K."/>
            <person name="Haridas S."/>
            <person name="Kuo A."/>
            <person name="Salamov A."/>
            <person name="Ahrendt S.R."/>
            <person name="Lipzen A."/>
            <person name="Sullivan W."/>
            <person name="Andreopoulos W.B."/>
            <person name="Clum A."/>
            <person name="Lindquist E."/>
            <person name="Daum C."/>
            <person name="Ramamoorthy G.K."/>
            <person name="Gryganskyi A."/>
            <person name="Culley D."/>
            <person name="Magnuson J.K."/>
            <person name="James T.Y."/>
            <person name="O'Malley M.A."/>
            <person name="Stajich J.E."/>
            <person name="Spatafora J.W."/>
            <person name="Visel A."/>
            <person name="Grigoriev I.V."/>
        </authorList>
    </citation>
    <scope>NUCLEOTIDE SEQUENCE [LARGE SCALE GENOMIC DNA]</scope>
    <source>
        <strain evidence="3 4">CBS 115471</strain>
    </source>
</reference>
<evidence type="ECO:0000313" key="4">
    <source>
        <dbReference type="Proteomes" id="UP000193144"/>
    </source>
</evidence>
<feature type="signal peptide" evidence="2">
    <location>
        <begin position="1"/>
        <end position="20"/>
    </location>
</feature>
<dbReference type="Proteomes" id="UP000193144">
    <property type="component" value="Unassembled WGS sequence"/>
</dbReference>
<dbReference type="AlphaFoldDB" id="A0A1Y1YB16"/>